<dbReference type="EMBL" id="BAEN01000041">
    <property type="protein sequence ID" value="GAC14734.1"/>
    <property type="molecule type" value="Genomic_DNA"/>
</dbReference>
<gene>
    <name evidence="1" type="ORF">GLIP_2106</name>
</gene>
<dbReference type="AlphaFoldDB" id="K6X246"/>
<name>K6X246_9ALTE</name>
<proteinExistence type="predicted"/>
<accession>K6X246</accession>
<protein>
    <submittedName>
        <fullName evidence="1">Uncharacterized protein</fullName>
    </submittedName>
</protein>
<sequence>MRVSFVNAEHILPSYILGLAHNELDQIYSNSLGAKIQLLLAKQFILNLVMFVLV</sequence>
<evidence type="ECO:0000313" key="1">
    <source>
        <dbReference type="EMBL" id="GAC14734.1"/>
    </source>
</evidence>
<reference evidence="1 2" key="1">
    <citation type="journal article" date="2017" name="Antonie Van Leeuwenhoek">
        <title>Rhizobium rhizosphaerae sp. nov., a novel species isolated from rice rhizosphere.</title>
        <authorList>
            <person name="Zhao J.J."/>
            <person name="Zhang J."/>
            <person name="Zhang R.J."/>
            <person name="Zhang C.W."/>
            <person name="Yin H.Q."/>
            <person name="Zhang X.X."/>
        </authorList>
    </citation>
    <scope>NUCLEOTIDE SEQUENCE [LARGE SCALE GENOMIC DNA]</scope>
    <source>
        <strain evidence="1 2">E3</strain>
    </source>
</reference>
<comment type="caution">
    <text evidence="1">The sequence shown here is derived from an EMBL/GenBank/DDBJ whole genome shotgun (WGS) entry which is preliminary data.</text>
</comment>
<dbReference type="Proteomes" id="UP000006334">
    <property type="component" value="Unassembled WGS sequence"/>
</dbReference>
<organism evidence="1 2">
    <name type="scientific">Aliiglaciecola lipolytica E3</name>
    <dbReference type="NCBI Taxonomy" id="1127673"/>
    <lineage>
        <taxon>Bacteria</taxon>
        <taxon>Pseudomonadati</taxon>
        <taxon>Pseudomonadota</taxon>
        <taxon>Gammaproteobacteria</taxon>
        <taxon>Alteromonadales</taxon>
        <taxon>Alteromonadaceae</taxon>
        <taxon>Aliiglaciecola</taxon>
    </lineage>
</organism>
<keyword evidence="2" id="KW-1185">Reference proteome</keyword>
<evidence type="ECO:0000313" key="2">
    <source>
        <dbReference type="Proteomes" id="UP000006334"/>
    </source>
</evidence>
<dbReference type="STRING" id="1127673.GLIP_2106"/>